<evidence type="ECO:0000256" key="3">
    <source>
        <dbReference type="ARBA" id="ARBA00011738"/>
    </source>
</evidence>
<evidence type="ECO:0000259" key="13">
    <source>
        <dbReference type="SMART" id="SM01329"/>
    </source>
</evidence>
<dbReference type="GO" id="GO:0005829">
    <property type="term" value="C:cytosol"/>
    <property type="evidence" value="ECO:0007669"/>
    <property type="project" value="TreeGrafter"/>
</dbReference>
<comment type="pathway">
    <text evidence="12">Amino-acid biosynthesis; L-leucine biosynthesis; L-leucine from 3-methyl-2-oxobutanoate: step 3/4.</text>
</comment>
<keyword evidence="8 12" id="KW-0560">Oxidoreductase</keyword>
<keyword evidence="4 12" id="KW-0432">Leucine biosynthesis</keyword>
<comment type="cofactor">
    <cofactor evidence="12">
        <name>Mg(2+)</name>
        <dbReference type="ChEBI" id="CHEBI:18420"/>
    </cofactor>
    <cofactor evidence="12">
        <name>Mn(2+)</name>
        <dbReference type="ChEBI" id="CHEBI:29035"/>
    </cofactor>
    <text evidence="12">Binds 1 Mg(2+) or Mn(2+) ion per subunit.</text>
</comment>
<feature type="binding site" evidence="12">
    <location>
        <position position="248"/>
    </location>
    <ligand>
        <name>Mg(2+)</name>
        <dbReference type="ChEBI" id="CHEBI:18420"/>
    </ligand>
</feature>
<dbReference type="SUPFAM" id="SSF53659">
    <property type="entry name" value="Isocitrate/Isopropylmalate dehydrogenase-like"/>
    <property type="match status" value="1"/>
</dbReference>
<evidence type="ECO:0000256" key="10">
    <source>
        <dbReference type="ARBA" id="ARBA00023211"/>
    </source>
</evidence>
<comment type="catalytic activity">
    <reaction evidence="12">
        <text>(2R,3S)-3-isopropylmalate + NAD(+) = 4-methyl-2-oxopentanoate + CO2 + NADH</text>
        <dbReference type="Rhea" id="RHEA:32271"/>
        <dbReference type="ChEBI" id="CHEBI:16526"/>
        <dbReference type="ChEBI" id="CHEBI:17865"/>
        <dbReference type="ChEBI" id="CHEBI:35121"/>
        <dbReference type="ChEBI" id="CHEBI:57540"/>
        <dbReference type="ChEBI" id="CHEBI:57945"/>
        <dbReference type="EC" id="1.1.1.85"/>
    </reaction>
</comment>
<protein>
    <recommendedName>
        <fullName evidence="12">3-isopropylmalate dehydrogenase</fullName>
        <ecNumber evidence="12">1.1.1.85</ecNumber>
    </recommendedName>
    <alternativeName>
        <fullName evidence="12">3-IPM-DH</fullName>
    </alternativeName>
    <alternativeName>
        <fullName evidence="12">Beta-IPM dehydrogenase</fullName>
        <shortName evidence="12">IMDH</shortName>
    </alternativeName>
</protein>
<keyword evidence="7 12" id="KW-0460">Magnesium</keyword>
<keyword evidence="6 12" id="KW-0479">Metal-binding</keyword>
<evidence type="ECO:0000256" key="1">
    <source>
        <dbReference type="ARBA" id="ARBA00001936"/>
    </source>
</evidence>
<keyword evidence="9 12" id="KW-0520">NAD</keyword>
<accession>A0A0B6WTS0</accession>
<reference evidence="14 15" key="1">
    <citation type="submission" date="2013-12" db="EMBL/GenBank/DDBJ databases">
        <authorList>
            <person name="Stott M."/>
        </authorList>
    </citation>
    <scope>NUCLEOTIDE SEQUENCE [LARGE SCALE GENOMIC DNA]</scope>
    <source>
        <strain evidence="14 15">K22</strain>
    </source>
</reference>
<name>A0A0B6WTS0_9BACT</name>
<dbReference type="InterPro" id="IPR024084">
    <property type="entry name" value="IsoPropMal-DH-like_dom"/>
</dbReference>
<keyword evidence="15" id="KW-1185">Reference proteome</keyword>
<feature type="binding site" evidence="12">
    <location>
        <position position="134"/>
    </location>
    <ligand>
        <name>substrate</name>
    </ligand>
</feature>
<keyword evidence="5 12" id="KW-0028">Amino-acid biosynthesis</keyword>
<dbReference type="PANTHER" id="PTHR42979">
    <property type="entry name" value="3-ISOPROPYLMALATE DEHYDROGENASE"/>
    <property type="match status" value="1"/>
</dbReference>
<keyword evidence="12" id="KW-0963">Cytoplasm</keyword>
<comment type="cofactor">
    <cofactor evidence="1">
        <name>Mn(2+)</name>
        <dbReference type="ChEBI" id="CHEBI:29035"/>
    </cofactor>
</comment>
<evidence type="ECO:0000256" key="5">
    <source>
        <dbReference type="ARBA" id="ARBA00022605"/>
    </source>
</evidence>
<dbReference type="Proteomes" id="UP000031518">
    <property type="component" value="Unassembled WGS sequence"/>
</dbReference>
<proteinExistence type="inferred from homology"/>
<feature type="site" description="Important for catalysis" evidence="12">
    <location>
        <position position="141"/>
    </location>
</feature>
<feature type="binding site" evidence="12">
    <location>
        <position position="224"/>
    </location>
    <ligand>
        <name>Mg(2+)</name>
        <dbReference type="ChEBI" id="CHEBI:18420"/>
    </ligand>
</feature>
<sequence>MKLKVALLPGDGIGPEVIDEAVRILKTIGELCDHDFEFIEKLIGGVAIRDCGSPLPVETLDACFASDAVLLGAVGAPRYDDLPPDKRPEAGLLTLRRALGGYANLRPVVFYDALAPSSPLRPETARGADILIVRELLGGLYFSEPRGFVVEAGKQIAAYNTLRYETYEIERVAHIAFQAARQRRRKVTSVDKANVLETSQLWRETVTRVAASYPEVSLEHLYVDACAMRLVTHPQRFDVILTENLFGDILSDEAAVINGSLGTLASATIGGAIDLYEPVHGSAPDIAGRGIANPIGAIASAALMLRYTAHLEQEASDIETAIRQVLDAGYATPDLQSEATRCVVGTAEMGQLITEALAEIVDRRRAYHAV</sequence>
<evidence type="ECO:0000313" key="15">
    <source>
        <dbReference type="Proteomes" id="UP000031518"/>
    </source>
</evidence>
<organism evidence="14 15">
    <name type="scientific">Pyrinomonas methylaliphatogenes</name>
    <dbReference type="NCBI Taxonomy" id="454194"/>
    <lineage>
        <taxon>Bacteria</taxon>
        <taxon>Pseudomonadati</taxon>
        <taxon>Acidobacteriota</taxon>
        <taxon>Blastocatellia</taxon>
        <taxon>Blastocatellales</taxon>
        <taxon>Pyrinomonadaceae</taxon>
        <taxon>Pyrinomonas</taxon>
    </lineage>
</organism>
<dbReference type="RefSeq" id="WP_041973085.1">
    <property type="nucleotide sequence ID" value="NZ_CBXV010000001.1"/>
</dbReference>
<comment type="function">
    <text evidence="12">Catalyzes the oxidation of 3-carboxy-2-hydroxy-4-methylpentanoate (3-isopropylmalate) to 3-carboxy-4-methyl-2-oxopentanoate. The product decarboxylates to 4-methyl-2 oxopentanoate.</text>
</comment>
<evidence type="ECO:0000256" key="12">
    <source>
        <dbReference type="HAMAP-Rule" id="MF_01033"/>
    </source>
</evidence>
<feature type="binding site" evidence="12">
    <location>
        <position position="96"/>
    </location>
    <ligand>
        <name>substrate</name>
    </ligand>
</feature>
<evidence type="ECO:0000256" key="11">
    <source>
        <dbReference type="ARBA" id="ARBA00023304"/>
    </source>
</evidence>
<comment type="similarity">
    <text evidence="2 12">Belongs to the isocitrate and isopropylmalate dehydrogenases family. LeuB type 1 subfamily.</text>
</comment>
<feature type="domain" description="Isopropylmalate dehydrogenase-like" evidence="13">
    <location>
        <begin position="4"/>
        <end position="353"/>
    </location>
</feature>
<keyword evidence="10 12" id="KW-0464">Manganese</keyword>
<evidence type="ECO:0000313" key="14">
    <source>
        <dbReference type="EMBL" id="CDM64077.1"/>
    </source>
</evidence>
<dbReference type="Gene3D" id="3.40.718.10">
    <property type="entry name" value="Isopropylmalate Dehydrogenase"/>
    <property type="match status" value="1"/>
</dbReference>
<dbReference type="SMART" id="SM01329">
    <property type="entry name" value="Iso_dh"/>
    <property type="match status" value="1"/>
</dbReference>
<reference evidence="14 15" key="2">
    <citation type="submission" date="2015-01" db="EMBL/GenBank/DDBJ databases">
        <title>Complete genome sequence of Pyrinomonas methylaliphatogenes type strain K22T.</title>
        <authorList>
            <person name="Lee K.C.Y."/>
            <person name="Power J.F."/>
            <person name="Dunfield P.F."/>
            <person name="Morgan X.C."/>
            <person name="Huttenhower C."/>
            <person name="Stott M.B."/>
        </authorList>
    </citation>
    <scope>NUCLEOTIDE SEQUENCE [LARGE SCALE GENOMIC DNA]</scope>
    <source>
        <strain evidence="14 15">K22</strain>
    </source>
</reference>
<evidence type="ECO:0000256" key="4">
    <source>
        <dbReference type="ARBA" id="ARBA00022430"/>
    </source>
</evidence>
<dbReference type="EMBL" id="CBXV010000001">
    <property type="protein sequence ID" value="CDM64077.1"/>
    <property type="molecule type" value="Genomic_DNA"/>
</dbReference>
<evidence type="ECO:0000256" key="8">
    <source>
        <dbReference type="ARBA" id="ARBA00023002"/>
    </source>
</evidence>
<dbReference type="InterPro" id="IPR004429">
    <property type="entry name" value="Isopropylmalate_DH"/>
</dbReference>
<feature type="site" description="Important for catalysis" evidence="12">
    <location>
        <position position="192"/>
    </location>
</feature>
<dbReference type="GO" id="GO:0003862">
    <property type="term" value="F:3-isopropylmalate dehydrogenase activity"/>
    <property type="evidence" value="ECO:0007669"/>
    <property type="project" value="UniProtKB-UniRule"/>
</dbReference>
<dbReference type="OrthoDB" id="9806254at2"/>
<dbReference type="STRING" id="454194.PYK22_00069"/>
<feature type="binding site" evidence="12">
    <location>
        <begin position="281"/>
        <end position="293"/>
    </location>
    <ligand>
        <name>NAD(+)</name>
        <dbReference type="ChEBI" id="CHEBI:57540"/>
    </ligand>
</feature>
<evidence type="ECO:0000256" key="7">
    <source>
        <dbReference type="ARBA" id="ARBA00022842"/>
    </source>
</evidence>
<feature type="binding site" evidence="12">
    <location>
        <position position="252"/>
    </location>
    <ligand>
        <name>Mg(2+)</name>
        <dbReference type="ChEBI" id="CHEBI:18420"/>
    </ligand>
</feature>
<feature type="binding site" evidence="12">
    <location>
        <position position="106"/>
    </location>
    <ligand>
        <name>substrate</name>
    </ligand>
</feature>
<evidence type="ECO:0000256" key="2">
    <source>
        <dbReference type="ARBA" id="ARBA00008319"/>
    </source>
</evidence>
<comment type="subunit">
    <text evidence="3 12">Homodimer.</text>
</comment>
<comment type="subcellular location">
    <subcellularLocation>
        <location evidence="12">Cytoplasm</location>
    </subcellularLocation>
</comment>
<comment type="caution">
    <text evidence="12">Lacks conserved residue(s) required for the propagation of feature annotation.</text>
</comment>
<evidence type="ECO:0000256" key="9">
    <source>
        <dbReference type="ARBA" id="ARBA00023027"/>
    </source>
</evidence>
<dbReference type="PANTHER" id="PTHR42979:SF1">
    <property type="entry name" value="3-ISOPROPYLMALATE DEHYDROGENASE"/>
    <property type="match status" value="1"/>
</dbReference>
<gene>
    <name evidence="12" type="primary">leuB</name>
    <name evidence="14" type="ORF">PYK22_00069</name>
</gene>
<feature type="binding site" evidence="12">
    <location>
        <position position="224"/>
    </location>
    <ligand>
        <name>substrate</name>
    </ligand>
</feature>
<dbReference type="Pfam" id="PF00180">
    <property type="entry name" value="Iso_dh"/>
    <property type="match status" value="1"/>
</dbReference>
<dbReference type="GO" id="GO:0046872">
    <property type="term" value="F:metal ion binding"/>
    <property type="evidence" value="ECO:0007669"/>
    <property type="project" value="UniProtKB-KW"/>
</dbReference>
<dbReference type="EC" id="1.1.1.85" evidence="12"/>
<keyword evidence="11 12" id="KW-0100">Branched-chain amino acid biosynthesis</keyword>
<dbReference type="GO" id="GO:0009098">
    <property type="term" value="P:L-leucine biosynthetic process"/>
    <property type="evidence" value="ECO:0007669"/>
    <property type="project" value="UniProtKB-UniRule"/>
</dbReference>
<dbReference type="AlphaFoldDB" id="A0A0B6WTS0"/>
<dbReference type="NCBIfam" id="TIGR00169">
    <property type="entry name" value="leuB"/>
    <property type="match status" value="1"/>
</dbReference>
<dbReference type="UniPathway" id="UPA00048">
    <property type="reaction ID" value="UER00072"/>
</dbReference>
<dbReference type="FunFam" id="3.40.718.10:FF:000006">
    <property type="entry name" value="3-isopropylmalate dehydrogenase"/>
    <property type="match status" value="1"/>
</dbReference>
<evidence type="ECO:0000256" key="6">
    <source>
        <dbReference type="ARBA" id="ARBA00022723"/>
    </source>
</evidence>
<dbReference type="HAMAP" id="MF_01033">
    <property type="entry name" value="LeuB_type1"/>
    <property type="match status" value="1"/>
</dbReference>